<feature type="region of interest" description="Disordered" evidence="1">
    <location>
        <begin position="109"/>
        <end position="156"/>
    </location>
</feature>
<evidence type="ECO:0000256" key="1">
    <source>
        <dbReference type="SAM" id="MobiDB-lite"/>
    </source>
</evidence>
<feature type="transmembrane region" description="Helical" evidence="2">
    <location>
        <begin position="60"/>
        <end position="79"/>
    </location>
</feature>
<name>A0A542X990_9MICO</name>
<dbReference type="Proteomes" id="UP000318336">
    <property type="component" value="Unassembled WGS sequence"/>
</dbReference>
<keyword evidence="4" id="KW-1185">Reference proteome</keyword>
<gene>
    <name evidence="3" type="ORF">FB554_0427</name>
</gene>
<keyword evidence="2" id="KW-0472">Membrane</keyword>
<feature type="transmembrane region" description="Helical" evidence="2">
    <location>
        <begin position="207"/>
        <end position="228"/>
    </location>
</feature>
<feature type="transmembrane region" description="Helical" evidence="2">
    <location>
        <begin position="173"/>
        <end position="195"/>
    </location>
</feature>
<keyword evidence="2" id="KW-0812">Transmembrane</keyword>
<dbReference type="AlphaFoldDB" id="A0A542X990"/>
<protein>
    <submittedName>
        <fullName evidence="3">Uncharacterized protein</fullName>
    </submittedName>
</protein>
<feature type="transmembrane region" description="Helical" evidence="2">
    <location>
        <begin position="33"/>
        <end position="53"/>
    </location>
</feature>
<dbReference type="RefSeq" id="WP_142004425.1">
    <property type="nucleotide sequence ID" value="NZ_CAJTBP010000001.1"/>
</dbReference>
<keyword evidence="2" id="KW-1133">Transmembrane helix</keyword>
<sequence length="346" mass="36393">MSHPRRTLLTVAFLSSNLMVTTAAGLTEIVGRLPGWVGVLFVVGLVAAMLWQLGPGTRRLPLPVVAGAFGLMLGSAYALQADERYALLALPLAVLAFLGLRRAPLLPEPSEPQLQGGTPALAEPAPVTTPPGPTFEEPARPGAAPPLPAPDSASRQPAYGPVSIELAPQRTRLLILLAGAGCLLLGSSTLWSAAFATNGLSGTGERVMGGLVGAMFTGLSLFLLLGGLTIRPQQLQIDAAGIRRTGPRGWDLSWTQVSAVGIRVRERSRLAASRGTGINRRRRISVLLLLDGAAPAVLQAESQAPFSHHDDLPDLHPTQELSPTVIALDRGLLAHVPRRYLGVLQD</sequence>
<accession>A0A542X990</accession>
<organism evidence="3 4">
    <name type="scientific">Barrientosiimonas humi</name>
    <dbReference type="NCBI Taxonomy" id="999931"/>
    <lineage>
        <taxon>Bacteria</taxon>
        <taxon>Bacillati</taxon>
        <taxon>Actinomycetota</taxon>
        <taxon>Actinomycetes</taxon>
        <taxon>Micrococcales</taxon>
        <taxon>Dermacoccaceae</taxon>
        <taxon>Barrientosiimonas</taxon>
    </lineage>
</organism>
<evidence type="ECO:0000313" key="3">
    <source>
        <dbReference type="EMBL" id="TQL32306.1"/>
    </source>
</evidence>
<reference evidence="3 4" key="1">
    <citation type="submission" date="2019-06" db="EMBL/GenBank/DDBJ databases">
        <title>Sequencing the genomes of 1000 actinobacteria strains.</title>
        <authorList>
            <person name="Klenk H.-P."/>
        </authorList>
    </citation>
    <scope>NUCLEOTIDE SEQUENCE [LARGE SCALE GENOMIC DNA]</scope>
    <source>
        <strain evidence="3 4">DSM 24617</strain>
    </source>
</reference>
<dbReference type="EMBL" id="VFOK01000001">
    <property type="protein sequence ID" value="TQL32306.1"/>
    <property type="molecule type" value="Genomic_DNA"/>
</dbReference>
<evidence type="ECO:0000313" key="4">
    <source>
        <dbReference type="Proteomes" id="UP000318336"/>
    </source>
</evidence>
<dbReference type="OrthoDB" id="10014933at2"/>
<proteinExistence type="predicted"/>
<evidence type="ECO:0000256" key="2">
    <source>
        <dbReference type="SAM" id="Phobius"/>
    </source>
</evidence>
<comment type="caution">
    <text evidence="3">The sequence shown here is derived from an EMBL/GenBank/DDBJ whole genome shotgun (WGS) entry which is preliminary data.</text>
</comment>